<evidence type="ECO:0000313" key="2">
    <source>
        <dbReference type="Proteomes" id="UP000007468"/>
    </source>
</evidence>
<dbReference type="KEGG" id="faa:HMPREF0389_01331"/>
<keyword evidence="2" id="KW-1185">Reference proteome</keyword>
<organism evidence="1 2">
    <name type="scientific">Filifactor alocis (strain ATCC 35896 / CCUG 47790 / D40 B5)</name>
    <name type="common">Fusobacterium alocis</name>
    <dbReference type="NCBI Taxonomy" id="546269"/>
    <lineage>
        <taxon>Bacteria</taxon>
        <taxon>Bacillati</taxon>
        <taxon>Bacillota</taxon>
        <taxon>Clostridia</taxon>
        <taxon>Peptostreptococcales</taxon>
        <taxon>Filifactoraceae</taxon>
        <taxon>Filifactor</taxon>
    </lineage>
</organism>
<accession>D6GT93</accession>
<dbReference type="Proteomes" id="UP000007468">
    <property type="component" value="Chromosome"/>
</dbReference>
<sequence>MRVEVFPLEKITIDNKEIMLGMNINEVQKLIGIPDRVFSNCDGESGRHYYFDSELGLDFDESGLLEFIEFLGGIDGNLRPYLYGVSAFETSADELLKMIMEQDDEVDDSEADYCYCFLNIGIGLWRQDNQNKHWDTIGIGVDKYYRYE</sequence>
<dbReference type="AlphaFoldDB" id="D6GT93"/>
<dbReference type="eggNOG" id="ENOG5032T08">
    <property type="taxonomic scope" value="Bacteria"/>
</dbReference>
<dbReference type="OrthoDB" id="8604635at2"/>
<dbReference type="RefSeq" id="WP_014263116.1">
    <property type="nucleotide sequence ID" value="NC_016630.1"/>
</dbReference>
<dbReference type="STRING" id="546269.HMPREF0389_01331"/>
<gene>
    <name evidence="1" type="ordered locus">HMPREF0389_01331</name>
</gene>
<proteinExistence type="predicted"/>
<dbReference type="PROSITE" id="PS00018">
    <property type="entry name" value="EF_HAND_1"/>
    <property type="match status" value="1"/>
</dbReference>
<dbReference type="InterPro" id="IPR018247">
    <property type="entry name" value="EF_Hand_1_Ca_BS"/>
</dbReference>
<evidence type="ECO:0000313" key="1">
    <source>
        <dbReference type="EMBL" id="EFE28078.1"/>
    </source>
</evidence>
<reference evidence="2" key="1">
    <citation type="submission" date="2010-12" db="EMBL/GenBank/DDBJ databases">
        <title>The genome sequence of Filifactor alocis strain ATCC 35896.</title>
        <authorList>
            <consortium name="The Broad Institute Genome Sequencing Platform"/>
            <person name="Ward D."/>
            <person name="Earl A."/>
            <person name="Feldgarden M."/>
            <person name="Young S.K."/>
            <person name="Gargeya S."/>
            <person name="Zeng Q."/>
            <person name="Alvarado L."/>
            <person name="Berlin A."/>
            <person name="Bochicchio J."/>
            <person name="Chapman S.B."/>
            <person name="Chen Z."/>
            <person name="Freedman E."/>
            <person name="Gellesch M."/>
            <person name="Goldberg J."/>
            <person name="Griggs A."/>
            <person name="Gujja S."/>
            <person name="Heilman E."/>
            <person name="Heiman D."/>
            <person name="Howarth C."/>
            <person name="Mehta T."/>
            <person name="Neiman D."/>
            <person name="Pearson M."/>
            <person name="Roberts A."/>
            <person name="Saif S."/>
            <person name="Shea T."/>
            <person name="Shenoy N."/>
            <person name="Sisk P."/>
            <person name="Stolte C."/>
            <person name="Sykes S."/>
            <person name="White J."/>
            <person name="Yandava C."/>
            <person name="Izard J."/>
            <person name="Blanton J.M."/>
            <person name="Baranova O.V."/>
            <person name="Tanner A.C."/>
            <person name="Dewhirst F.E."/>
            <person name="Haas B."/>
            <person name="Nusbaum C."/>
            <person name="Birren B."/>
        </authorList>
    </citation>
    <scope>NUCLEOTIDE SEQUENCE [LARGE SCALE GENOMIC DNA]</scope>
    <source>
        <strain evidence="2">ATCC 35896 / D40 B5</strain>
    </source>
</reference>
<dbReference type="PATRIC" id="fig|546269.5.peg.1669"/>
<name>D6GT93_FILAD</name>
<dbReference type="EMBL" id="CP002390">
    <property type="protein sequence ID" value="EFE28078.1"/>
    <property type="molecule type" value="Genomic_DNA"/>
</dbReference>
<protein>
    <submittedName>
        <fullName evidence="1">Uncharacterized protein</fullName>
    </submittedName>
</protein>